<keyword evidence="6 8" id="KW-1133">Transmembrane helix</keyword>
<dbReference type="RefSeq" id="WP_206582358.1">
    <property type="nucleotide sequence ID" value="NZ_JAFJZZ010000003.1"/>
</dbReference>
<evidence type="ECO:0000256" key="6">
    <source>
        <dbReference type="ARBA" id="ARBA00022989"/>
    </source>
</evidence>
<keyword evidence="3" id="KW-0813">Transport</keyword>
<comment type="similarity">
    <text evidence="2">Belongs to the major facilitator superfamily. EmrB family.</text>
</comment>
<dbReference type="Pfam" id="PF07690">
    <property type="entry name" value="MFS_1"/>
    <property type="match status" value="1"/>
</dbReference>
<feature type="transmembrane region" description="Helical" evidence="8">
    <location>
        <begin position="453"/>
        <end position="471"/>
    </location>
</feature>
<dbReference type="CDD" id="cd17503">
    <property type="entry name" value="MFS_LmrB_MDR_like"/>
    <property type="match status" value="1"/>
</dbReference>
<dbReference type="PROSITE" id="PS50850">
    <property type="entry name" value="MFS"/>
    <property type="match status" value="1"/>
</dbReference>
<feature type="domain" description="Major facilitator superfamily (MFS) profile" evidence="9">
    <location>
        <begin position="20"/>
        <end position="476"/>
    </location>
</feature>
<feature type="transmembrane region" description="Helical" evidence="8">
    <location>
        <begin position="145"/>
        <end position="166"/>
    </location>
</feature>
<feature type="transmembrane region" description="Helical" evidence="8">
    <location>
        <begin position="21"/>
        <end position="43"/>
    </location>
</feature>
<dbReference type="AlphaFoldDB" id="A0A939D9E8"/>
<keyword evidence="4" id="KW-1003">Cell membrane</keyword>
<dbReference type="EMBL" id="JAFJZZ010000003">
    <property type="protein sequence ID" value="MBN7773525.1"/>
    <property type="molecule type" value="Genomic_DNA"/>
</dbReference>
<proteinExistence type="inferred from homology"/>
<feature type="transmembrane region" description="Helical" evidence="8">
    <location>
        <begin position="277"/>
        <end position="298"/>
    </location>
</feature>
<dbReference type="InterPro" id="IPR011701">
    <property type="entry name" value="MFS"/>
</dbReference>
<evidence type="ECO:0000313" key="10">
    <source>
        <dbReference type="EMBL" id="MBN7773525.1"/>
    </source>
</evidence>
<evidence type="ECO:0000256" key="7">
    <source>
        <dbReference type="ARBA" id="ARBA00023136"/>
    </source>
</evidence>
<evidence type="ECO:0000313" key="11">
    <source>
        <dbReference type="Proteomes" id="UP000664545"/>
    </source>
</evidence>
<dbReference type="Gene3D" id="1.20.1720.10">
    <property type="entry name" value="Multidrug resistance protein D"/>
    <property type="match status" value="1"/>
</dbReference>
<dbReference type="PRINTS" id="PR01036">
    <property type="entry name" value="TCRTETB"/>
</dbReference>
<feature type="transmembrane region" description="Helical" evidence="8">
    <location>
        <begin position="86"/>
        <end position="105"/>
    </location>
</feature>
<keyword evidence="5 8" id="KW-0812">Transmembrane</keyword>
<gene>
    <name evidence="10" type="ORF">JYB65_09135</name>
</gene>
<dbReference type="SUPFAM" id="SSF103473">
    <property type="entry name" value="MFS general substrate transporter"/>
    <property type="match status" value="1"/>
</dbReference>
<evidence type="ECO:0000256" key="8">
    <source>
        <dbReference type="SAM" id="Phobius"/>
    </source>
</evidence>
<feature type="transmembrane region" description="Helical" evidence="8">
    <location>
        <begin position="172"/>
        <end position="191"/>
    </location>
</feature>
<dbReference type="InterPro" id="IPR020846">
    <property type="entry name" value="MFS_dom"/>
</dbReference>
<dbReference type="Gene3D" id="1.20.1250.20">
    <property type="entry name" value="MFS general substrate transporter like domains"/>
    <property type="match status" value="1"/>
</dbReference>
<accession>A0A939D9E8</accession>
<feature type="transmembrane region" description="Helical" evidence="8">
    <location>
        <begin position="55"/>
        <end position="74"/>
    </location>
</feature>
<dbReference type="InterPro" id="IPR004638">
    <property type="entry name" value="EmrB-like"/>
</dbReference>
<dbReference type="Proteomes" id="UP000664545">
    <property type="component" value="Unassembled WGS sequence"/>
</dbReference>
<feature type="transmembrane region" description="Helical" evidence="8">
    <location>
        <begin position="203"/>
        <end position="224"/>
    </location>
</feature>
<dbReference type="NCBIfam" id="TIGR00711">
    <property type="entry name" value="efflux_EmrB"/>
    <property type="match status" value="1"/>
</dbReference>
<evidence type="ECO:0000256" key="5">
    <source>
        <dbReference type="ARBA" id="ARBA00022692"/>
    </source>
</evidence>
<name>A0A939D9E8_CLOAM</name>
<comment type="caution">
    <text evidence="10">The sequence shown here is derived from an EMBL/GenBank/DDBJ whole genome shotgun (WGS) entry which is preliminary data.</text>
</comment>
<evidence type="ECO:0000259" key="9">
    <source>
        <dbReference type="PROSITE" id="PS50850"/>
    </source>
</evidence>
<feature type="transmembrane region" description="Helical" evidence="8">
    <location>
        <begin position="410"/>
        <end position="433"/>
    </location>
</feature>
<reference evidence="10" key="1">
    <citation type="submission" date="2021-02" db="EMBL/GenBank/DDBJ databases">
        <title>Abyssanaerobacter marinus gen.nov., sp., nov, anaerobic bacterium isolated from the Onnuri vent field of Indian Ocean and suggestion of Mogibacteriaceae fam. nov., and proposal of reclassification of ambiguous this family's genus member.</title>
        <authorList>
            <person name="Kim Y.J."/>
            <person name="Yang J.-A."/>
        </authorList>
    </citation>
    <scope>NUCLEOTIDE SEQUENCE</scope>
    <source>
        <strain evidence="10">DSM 2634</strain>
    </source>
</reference>
<feature type="transmembrane region" description="Helical" evidence="8">
    <location>
        <begin position="236"/>
        <end position="256"/>
    </location>
</feature>
<dbReference type="PANTHER" id="PTHR42718">
    <property type="entry name" value="MAJOR FACILITATOR SUPERFAMILY MULTIDRUG TRANSPORTER MFSC"/>
    <property type="match status" value="1"/>
</dbReference>
<feature type="transmembrane region" description="Helical" evidence="8">
    <location>
        <begin position="339"/>
        <end position="357"/>
    </location>
</feature>
<comment type="subcellular location">
    <subcellularLocation>
        <location evidence="1">Cell membrane</location>
        <topology evidence="1">Multi-pass membrane protein</topology>
    </subcellularLocation>
</comment>
<evidence type="ECO:0000256" key="1">
    <source>
        <dbReference type="ARBA" id="ARBA00004651"/>
    </source>
</evidence>
<feature type="transmembrane region" description="Helical" evidence="8">
    <location>
        <begin position="111"/>
        <end position="133"/>
    </location>
</feature>
<dbReference type="GO" id="GO:0022857">
    <property type="term" value="F:transmembrane transporter activity"/>
    <property type="evidence" value="ECO:0007669"/>
    <property type="project" value="InterPro"/>
</dbReference>
<feature type="transmembrane region" description="Helical" evidence="8">
    <location>
        <begin position="310"/>
        <end position="327"/>
    </location>
</feature>
<feature type="transmembrane region" description="Helical" evidence="8">
    <location>
        <begin position="363"/>
        <end position="389"/>
    </location>
</feature>
<dbReference type="GO" id="GO:0005886">
    <property type="term" value="C:plasma membrane"/>
    <property type="evidence" value="ECO:0007669"/>
    <property type="project" value="UniProtKB-SubCell"/>
</dbReference>
<keyword evidence="7 8" id="KW-0472">Membrane</keyword>
<organism evidence="10 11">
    <name type="scientific">Clostridium aminobutyricum</name>
    <dbReference type="NCBI Taxonomy" id="33953"/>
    <lineage>
        <taxon>Bacteria</taxon>
        <taxon>Bacillati</taxon>
        <taxon>Bacillota</taxon>
        <taxon>Clostridia</taxon>
        <taxon>Eubacteriales</taxon>
        <taxon>Clostridiaceae</taxon>
        <taxon>Clostridium</taxon>
    </lineage>
</organism>
<dbReference type="PANTHER" id="PTHR42718:SF9">
    <property type="entry name" value="MAJOR FACILITATOR SUPERFAMILY MULTIDRUG TRANSPORTER MFSC"/>
    <property type="match status" value="1"/>
</dbReference>
<keyword evidence="11" id="KW-1185">Reference proteome</keyword>
<evidence type="ECO:0000256" key="2">
    <source>
        <dbReference type="ARBA" id="ARBA00008537"/>
    </source>
</evidence>
<evidence type="ECO:0000256" key="3">
    <source>
        <dbReference type="ARBA" id="ARBA00022448"/>
    </source>
</evidence>
<sequence>MENQINVNTKEFSIKQIIKPLIAILMAMLLVMLDSTIMNVAIPQLENIFKTDLKTIQWAISGYTLALSAVIPLAGWFSDRFTSKKVVLVSEIIFIISSILCTIAKTPAQLIVFRVLQGLGGGMIAPISMALSFKIAPPDKRGSIMGILGLPMLIAPILGPVISGFLLQYASWHWIFLINIPIGIIAIILGIKFLPSSSSGKNFKLDIFGAFLAPISFAALIYGVRNGSGEGWSNTATIVSLIIGFVFLALLIIAELRQNSPLLELRSFGSIEFTKGMILHCMNWTAIFGTALMLPIYFQQLRGFSTLHSGLMIIPQAVMSFLGMIAGGKIFDKRGAKPVIFTGLLLLSLALFCLSGIKADTSIYLLIVVLAILGLGQGLTSMQINTYVLKSAPERLISRVTPMTAASQQIFGSFAVALISGLLTSNISKQIAIIDPNVPEAQVKAMAVAFDHTFIAAMMFAICGMLLSLLLQSKKAKDEPKINK</sequence>
<protein>
    <submittedName>
        <fullName evidence="10">Multidrug efflux MFS transporter</fullName>
    </submittedName>
</protein>
<dbReference type="InterPro" id="IPR036259">
    <property type="entry name" value="MFS_trans_sf"/>
</dbReference>
<evidence type="ECO:0000256" key="4">
    <source>
        <dbReference type="ARBA" id="ARBA00022475"/>
    </source>
</evidence>